<organism evidence="1 2">
    <name type="scientific">Araneus ventricosus</name>
    <name type="common">Orbweaver spider</name>
    <name type="synonym">Epeira ventricosa</name>
    <dbReference type="NCBI Taxonomy" id="182803"/>
    <lineage>
        <taxon>Eukaryota</taxon>
        <taxon>Metazoa</taxon>
        <taxon>Ecdysozoa</taxon>
        <taxon>Arthropoda</taxon>
        <taxon>Chelicerata</taxon>
        <taxon>Arachnida</taxon>
        <taxon>Araneae</taxon>
        <taxon>Araneomorphae</taxon>
        <taxon>Entelegynae</taxon>
        <taxon>Araneoidea</taxon>
        <taxon>Araneidae</taxon>
        <taxon>Araneus</taxon>
    </lineage>
</organism>
<dbReference type="AlphaFoldDB" id="A0A4Y2TRJ3"/>
<proteinExistence type="predicted"/>
<protein>
    <submittedName>
        <fullName evidence="1">Uncharacterized protein</fullName>
    </submittedName>
</protein>
<name>A0A4Y2TRJ3_ARAVE</name>
<reference evidence="1 2" key="1">
    <citation type="journal article" date="2019" name="Sci. Rep.">
        <title>Orb-weaving spider Araneus ventricosus genome elucidates the spidroin gene catalogue.</title>
        <authorList>
            <person name="Kono N."/>
            <person name="Nakamura H."/>
            <person name="Ohtoshi R."/>
            <person name="Moran D.A.P."/>
            <person name="Shinohara A."/>
            <person name="Yoshida Y."/>
            <person name="Fujiwara M."/>
            <person name="Mori M."/>
            <person name="Tomita M."/>
            <person name="Arakawa K."/>
        </authorList>
    </citation>
    <scope>NUCLEOTIDE SEQUENCE [LARGE SCALE GENOMIC DNA]</scope>
</reference>
<dbReference type="EMBL" id="BGPR01030641">
    <property type="protein sequence ID" value="GBO03269.1"/>
    <property type="molecule type" value="Genomic_DNA"/>
</dbReference>
<sequence length="99" mass="10975">MKFVQTLKNNPDLLKVIENFLSSDVNLEVVVDAGNYFLVALYGNTTSTSDAPSVNNVRYKCYMKSSFNKSINMTSLLQPLSCSPAFLKSLPLDPTMDSQ</sequence>
<keyword evidence="2" id="KW-1185">Reference proteome</keyword>
<evidence type="ECO:0000313" key="2">
    <source>
        <dbReference type="Proteomes" id="UP000499080"/>
    </source>
</evidence>
<dbReference type="Proteomes" id="UP000499080">
    <property type="component" value="Unassembled WGS sequence"/>
</dbReference>
<comment type="caution">
    <text evidence="1">The sequence shown here is derived from an EMBL/GenBank/DDBJ whole genome shotgun (WGS) entry which is preliminary data.</text>
</comment>
<gene>
    <name evidence="1" type="ORF">AVEN_25276_1</name>
</gene>
<accession>A0A4Y2TRJ3</accession>
<evidence type="ECO:0000313" key="1">
    <source>
        <dbReference type="EMBL" id="GBO03269.1"/>
    </source>
</evidence>